<evidence type="ECO:0000256" key="9">
    <source>
        <dbReference type="ARBA" id="ARBA00023295"/>
    </source>
</evidence>
<comment type="cofactor">
    <cofactor evidence="1">
        <name>[4Fe-4S] cluster</name>
        <dbReference type="ChEBI" id="CHEBI:49883"/>
    </cofactor>
</comment>
<keyword evidence="8" id="KW-0234">DNA repair</keyword>
<dbReference type="PANTHER" id="PTHR42944:SF1">
    <property type="entry name" value="ADENINE DNA GLYCOSYLASE"/>
    <property type="match status" value="1"/>
</dbReference>
<keyword evidence="6" id="KW-0408">Iron</keyword>
<evidence type="ECO:0000259" key="10">
    <source>
        <dbReference type="SMART" id="SM00478"/>
    </source>
</evidence>
<keyword evidence="3" id="KW-0479">Metal-binding</keyword>
<evidence type="ECO:0000313" key="11">
    <source>
        <dbReference type="EMBL" id="OGK19587.1"/>
    </source>
</evidence>
<dbReference type="Pfam" id="PF00730">
    <property type="entry name" value="HhH-GPD"/>
    <property type="match status" value="1"/>
</dbReference>
<dbReference type="GO" id="GO:0046872">
    <property type="term" value="F:metal ion binding"/>
    <property type="evidence" value="ECO:0007669"/>
    <property type="project" value="UniProtKB-KW"/>
</dbReference>
<dbReference type="GO" id="GO:0034039">
    <property type="term" value="F:8-oxo-7,8-dihydroguanine DNA N-glycosylase activity"/>
    <property type="evidence" value="ECO:0007669"/>
    <property type="project" value="TreeGrafter"/>
</dbReference>
<evidence type="ECO:0000256" key="3">
    <source>
        <dbReference type="ARBA" id="ARBA00022723"/>
    </source>
</evidence>
<evidence type="ECO:0000313" key="12">
    <source>
        <dbReference type="Proteomes" id="UP000177026"/>
    </source>
</evidence>
<accession>A0A1F7GKZ2</accession>
<comment type="similarity">
    <text evidence="2">Belongs to the Nth/MutY family.</text>
</comment>
<dbReference type="GO" id="GO:0032357">
    <property type="term" value="F:oxidized purine DNA binding"/>
    <property type="evidence" value="ECO:0007669"/>
    <property type="project" value="TreeGrafter"/>
</dbReference>
<dbReference type="CDD" id="cd00056">
    <property type="entry name" value="ENDO3c"/>
    <property type="match status" value="1"/>
</dbReference>
<protein>
    <recommendedName>
        <fullName evidence="10">HhH-GPD domain-containing protein</fullName>
    </recommendedName>
</protein>
<dbReference type="GO" id="GO:0006298">
    <property type="term" value="P:mismatch repair"/>
    <property type="evidence" value="ECO:0007669"/>
    <property type="project" value="TreeGrafter"/>
</dbReference>
<reference evidence="11 12" key="1">
    <citation type="journal article" date="2016" name="Nat. Commun.">
        <title>Thousands of microbial genomes shed light on interconnected biogeochemical processes in an aquifer system.</title>
        <authorList>
            <person name="Anantharaman K."/>
            <person name="Brown C.T."/>
            <person name="Hug L.A."/>
            <person name="Sharon I."/>
            <person name="Castelle C.J."/>
            <person name="Probst A.J."/>
            <person name="Thomas B.C."/>
            <person name="Singh A."/>
            <person name="Wilkins M.J."/>
            <person name="Karaoz U."/>
            <person name="Brodie E.L."/>
            <person name="Williams K.H."/>
            <person name="Hubbard S.S."/>
            <person name="Banfield J.F."/>
        </authorList>
    </citation>
    <scope>NUCLEOTIDE SEQUENCE [LARGE SCALE GENOMIC DNA]</scope>
</reference>
<dbReference type="Gene3D" id="1.10.340.30">
    <property type="entry name" value="Hypothetical protein, domain 2"/>
    <property type="match status" value="1"/>
</dbReference>
<evidence type="ECO:0000256" key="5">
    <source>
        <dbReference type="ARBA" id="ARBA00022801"/>
    </source>
</evidence>
<dbReference type="SUPFAM" id="SSF48150">
    <property type="entry name" value="DNA-glycosylase"/>
    <property type="match status" value="1"/>
</dbReference>
<evidence type="ECO:0000256" key="8">
    <source>
        <dbReference type="ARBA" id="ARBA00023204"/>
    </source>
</evidence>
<dbReference type="EMBL" id="MFZI01000046">
    <property type="protein sequence ID" value="OGK19587.1"/>
    <property type="molecule type" value="Genomic_DNA"/>
</dbReference>
<dbReference type="InterPro" id="IPR011257">
    <property type="entry name" value="DNA_glycosylase"/>
</dbReference>
<dbReference type="InterPro" id="IPR004036">
    <property type="entry name" value="Endonuclease-III-like_CS2"/>
</dbReference>
<dbReference type="GO" id="GO:0000701">
    <property type="term" value="F:purine-specific mismatch base pair DNA N-glycosylase activity"/>
    <property type="evidence" value="ECO:0007669"/>
    <property type="project" value="TreeGrafter"/>
</dbReference>
<dbReference type="SMART" id="SM00478">
    <property type="entry name" value="ENDO3c"/>
    <property type="match status" value="1"/>
</dbReference>
<dbReference type="InterPro" id="IPR023170">
    <property type="entry name" value="HhH_base_excis_C"/>
</dbReference>
<dbReference type="GO" id="GO:0051536">
    <property type="term" value="F:iron-sulfur cluster binding"/>
    <property type="evidence" value="ECO:0007669"/>
    <property type="project" value="UniProtKB-KW"/>
</dbReference>
<dbReference type="Proteomes" id="UP000177026">
    <property type="component" value="Unassembled WGS sequence"/>
</dbReference>
<organism evidence="11 12">
    <name type="scientific">Candidatus Roizmanbacteria bacterium RIFCSPHIGHO2_01_FULL_39_8</name>
    <dbReference type="NCBI Taxonomy" id="1802033"/>
    <lineage>
        <taxon>Bacteria</taxon>
        <taxon>Candidatus Roizmaniibacteriota</taxon>
    </lineage>
</organism>
<comment type="caution">
    <text evidence="11">The sequence shown here is derived from an EMBL/GenBank/DDBJ whole genome shotgun (WGS) entry which is preliminary data.</text>
</comment>
<keyword evidence="7" id="KW-0411">Iron-sulfur</keyword>
<evidence type="ECO:0000256" key="1">
    <source>
        <dbReference type="ARBA" id="ARBA00001966"/>
    </source>
</evidence>
<dbReference type="Gene3D" id="1.10.1670.10">
    <property type="entry name" value="Helix-hairpin-Helix base-excision DNA repair enzymes (C-terminal)"/>
    <property type="match status" value="1"/>
</dbReference>
<evidence type="ECO:0000256" key="4">
    <source>
        <dbReference type="ARBA" id="ARBA00022763"/>
    </source>
</evidence>
<dbReference type="InterPro" id="IPR044298">
    <property type="entry name" value="MIG/MutY"/>
</dbReference>
<dbReference type="GO" id="GO:0035485">
    <property type="term" value="F:adenine/guanine mispair binding"/>
    <property type="evidence" value="ECO:0007669"/>
    <property type="project" value="TreeGrafter"/>
</dbReference>
<dbReference type="GO" id="GO:0006284">
    <property type="term" value="P:base-excision repair"/>
    <property type="evidence" value="ECO:0007669"/>
    <property type="project" value="InterPro"/>
</dbReference>
<sequence>MKKRTLEHFKKTIRDYYKKNKRNLPWRNTTNPYHIFISELMLQQTQVSRVVKKYKEFIKKFPDFRSLAKAPIRDVLMVWQGMGYNRRAKYLKESALHIERTYKGIVPQDVQKVDELPGIGSATAGSIVCFSYNLPTLFIETNTRRVFIHFFFADKKGVDDKDIIPLLEATLDRENPREWYYALMDYGAMLGVGRKNANARSKHYKKQSPFKNSDRQIRGAIIRHLLKNKHSNENSLNSVLSFGQARIKKNLLQLRREGMIQEKKGNYFIV</sequence>
<keyword evidence="9" id="KW-0326">Glycosidase</keyword>
<dbReference type="InterPro" id="IPR003265">
    <property type="entry name" value="HhH-GPD_domain"/>
</dbReference>
<dbReference type="PROSITE" id="PS01155">
    <property type="entry name" value="ENDONUCLEASE_III_2"/>
    <property type="match status" value="1"/>
</dbReference>
<keyword evidence="5" id="KW-0378">Hydrolase</keyword>
<name>A0A1F7GKZ2_9BACT</name>
<feature type="domain" description="HhH-GPD" evidence="10">
    <location>
        <begin position="41"/>
        <end position="189"/>
    </location>
</feature>
<dbReference type="PANTHER" id="PTHR42944">
    <property type="entry name" value="ADENINE DNA GLYCOSYLASE"/>
    <property type="match status" value="1"/>
</dbReference>
<evidence type="ECO:0000256" key="7">
    <source>
        <dbReference type="ARBA" id="ARBA00023014"/>
    </source>
</evidence>
<evidence type="ECO:0000256" key="2">
    <source>
        <dbReference type="ARBA" id="ARBA00008343"/>
    </source>
</evidence>
<evidence type="ECO:0000256" key="6">
    <source>
        <dbReference type="ARBA" id="ARBA00023004"/>
    </source>
</evidence>
<keyword evidence="4" id="KW-0227">DNA damage</keyword>
<proteinExistence type="inferred from homology"/>
<dbReference type="AlphaFoldDB" id="A0A1F7GKZ2"/>
<gene>
    <name evidence="11" type="ORF">A2866_01230</name>
</gene>